<gene>
    <name evidence="1" type="ORF">E2C01_014213</name>
</gene>
<proteinExistence type="predicted"/>
<dbReference type="Proteomes" id="UP000324222">
    <property type="component" value="Unassembled WGS sequence"/>
</dbReference>
<protein>
    <submittedName>
        <fullName evidence="1">Uncharacterized protein</fullName>
    </submittedName>
</protein>
<accession>A0A5B7DJA9</accession>
<reference evidence="1 2" key="1">
    <citation type="submission" date="2019-05" db="EMBL/GenBank/DDBJ databases">
        <title>Another draft genome of Portunus trituberculatus and its Hox gene families provides insights of decapod evolution.</title>
        <authorList>
            <person name="Jeong J.-H."/>
            <person name="Song I."/>
            <person name="Kim S."/>
            <person name="Choi T."/>
            <person name="Kim D."/>
            <person name="Ryu S."/>
            <person name="Kim W."/>
        </authorList>
    </citation>
    <scope>NUCLEOTIDE SEQUENCE [LARGE SCALE GENOMIC DNA]</scope>
    <source>
        <tissue evidence="1">Muscle</tissue>
    </source>
</reference>
<dbReference type="AlphaFoldDB" id="A0A5B7DJA9"/>
<comment type="caution">
    <text evidence="1">The sequence shown here is derived from an EMBL/GenBank/DDBJ whole genome shotgun (WGS) entry which is preliminary data.</text>
</comment>
<keyword evidence="2" id="KW-1185">Reference proteome</keyword>
<sequence length="275" mass="30626">MQAPRRQLTALRVGQDLVPRSVAWCPAYWWTRLSSVLRHSWHGLAVLGIKVFDTSCRRKVFLRRHGDGKGEKKWRWSCSAVSRCHPGPFSLPHPPLFISCLFPPPSSPPGPLGYGNDLPSPSEASCRVRNEKKKEANGLCDLWCSADTDAVMRLRLRCLCWMHFRSSPQDDVCTVLWGGSAAFSCARPLKDSTEWWRHPITSVGDGGHSSGVWDAPPATLITVRCYPSYWPERGGSFRSVLLILPGDPSDFQVGLFFGLLALLSLSDVFFSSQGL</sequence>
<organism evidence="1 2">
    <name type="scientific">Portunus trituberculatus</name>
    <name type="common">Swimming crab</name>
    <name type="synonym">Neptunus trituberculatus</name>
    <dbReference type="NCBI Taxonomy" id="210409"/>
    <lineage>
        <taxon>Eukaryota</taxon>
        <taxon>Metazoa</taxon>
        <taxon>Ecdysozoa</taxon>
        <taxon>Arthropoda</taxon>
        <taxon>Crustacea</taxon>
        <taxon>Multicrustacea</taxon>
        <taxon>Malacostraca</taxon>
        <taxon>Eumalacostraca</taxon>
        <taxon>Eucarida</taxon>
        <taxon>Decapoda</taxon>
        <taxon>Pleocyemata</taxon>
        <taxon>Brachyura</taxon>
        <taxon>Eubrachyura</taxon>
        <taxon>Portunoidea</taxon>
        <taxon>Portunidae</taxon>
        <taxon>Portuninae</taxon>
        <taxon>Portunus</taxon>
    </lineage>
</organism>
<name>A0A5B7DJA9_PORTR</name>
<dbReference type="EMBL" id="VSRR010000955">
    <property type="protein sequence ID" value="MPC21235.1"/>
    <property type="molecule type" value="Genomic_DNA"/>
</dbReference>
<evidence type="ECO:0000313" key="1">
    <source>
        <dbReference type="EMBL" id="MPC21235.1"/>
    </source>
</evidence>
<evidence type="ECO:0000313" key="2">
    <source>
        <dbReference type="Proteomes" id="UP000324222"/>
    </source>
</evidence>